<gene>
    <name evidence="2" type="ORF">EJ02DRAFT_460314</name>
</gene>
<accession>A0A6A5SDK4</accession>
<feature type="signal peptide" evidence="1">
    <location>
        <begin position="1"/>
        <end position="21"/>
    </location>
</feature>
<keyword evidence="1" id="KW-0732">Signal</keyword>
<feature type="chain" id="PRO_5025500562" description="Extracellular membrane protein CFEM domain-containing protein" evidence="1">
    <location>
        <begin position="22"/>
        <end position="101"/>
    </location>
</feature>
<evidence type="ECO:0000256" key="1">
    <source>
        <dbReference type="SAM" id="SignalP"/>
    </source>
</evidence>
<dbReference type="AlphaFoldDB" id="A0A6A5SDK4"/>
<keyword evidence="3" id="KW-1185">Reference proteome</keyword>
<evidence type="ECO:0000313" key="2">
    <source>
        <dbReference type="EMBL" id="KAF1935507.1"/>
    </source>
</evidence>
<sequence length="101" mass="10499">MRINLSSAVFVALAICTVSKAESRCGLLGLDLAGCVELQQTYSTDCDKDIKSQGCICDTALATAGCLGGCLDVSGDRLRSALIAADNACKGLACRKDFQEC</sequence>
<reference evidence="2" key="1">
    <citation type="journal article" date="2020" name="Stud. Mycol.">
        <title>101 Dothideomycetes genomes: a test case for predicting lifestyles and emergence of pathogens.</title>
        <authorList>
            <person name="Haridas S."/>
            <person name="Albert R."/>
            <person name="Binder M."/>
            <person name="Bloem J."/>
            <person name="Labutti K."/>
            <person name="Salamov A."/>
            <person name="Andreopoulos B."/>
            <person name="Baker S."/>
            <person name="Barry K."/>
            <person name="Bills G."/>
            <person name="Bluhm B."/>
            <person name="Cannon C."/>
            <person name="Castanera R."/>
            <person name="Culley D."/>
            <person name="Daum C."/>
            <person name="Ezra D."/>
            <person name="Gonzalez J."/>
            <person name="Henrissat B."/>
            <person name="Kuo A."/>
            <person name="Liang C."/>
            <person name="Lipzen A."/>
            <person name="Lutzoni F."/>
            <person name="Magnuson J."/>
            <person name="Mondo S."/>
            <person name="Nolan M."/>
            <person name="Ohm R."/>
            <person name="Pangilinan J."/>
            <person name="Park H.-J."/>
            <person name="Ramirez L."/>
            <person name="Alfaro M."/>
            <person name="Sun H."/>
            <person name="Tritt A."/>
            <person name="Yoshinaga Y."/>
            <person name="Zwiers L.-H."/>
            <person name="Turgeon B."/>
            <person name="Goodwin S."/>
            <person name="Spatafora J."/>
            <person name="Crous P."/>
            <person name="Grigoriev I."/>
        </authorList>
    </citation>
    <scope>NUCLEOTIDE SEQUENCE</scope>
    <source>
        <strain evidence="2">CBS 161.51</strain>
    </source>
</reference>
<evidence type="ECO:0000313" key="3">
    <source>
        <dbReference type="Proteomes" id="UP000800038"/>
    </source>
</evidence>
<dbReference type="Proteomes" id="UP000800038">
    <property type="component" value="Unassembled WGS sequence"/>
</dbReference>
<evidence type="ECO:0008006" key="4">
    <source>
        <dbReference type="Google" id="ProtNLM"/>
    </source>
</evidence>
<organism evidence="2 3">
    <name type="scientific">Clathrospora elynae</name>
    <dbReference type="NCBI Taxonomy" id="706981"/>
    <lineage>
        <taxon>Eukaryota</taxon>
        <taxon>Fungi</taxon>
        <taxon>Dikarya</taxon>
        <taxon>Ascomycota</taxon>
        <taxon>Pezizomycotina</taxon>
        <taxon>Dothideomycetes</taxon>
        <taxon>Pleosporomycetidae</taxon>
        <taxon>Pleosporales</taxon>
        <taxon>Diademaceae</taxon>
        <taxon>Clathrospora</taxon>
    </lineage>
</organism>
<protein>
    <recommendedName>
        <fullName evidence="4">Extracellular membrane protein CFEM domain-containing protein</fullName>
    </recommendedName>
</protein>
<name>A0A6A5SDK4_9PLEO</name>
<dbReference type="EMBL" id="ML976261">
    <property type="protein sequence ID" value="KAF1935507.1"/>
    <property type="molecule type" value="Genomic_DNA"/>
</dbReference>
<proteinExistence type="predicted"/>